<name>A0A8S1F4J9_9PELO</name>
<dbReference type="PANTHER" id="PTHR19307:SF14">
    <property type="entry name" value="TUMOR PROTEIN D52"/>
    <property type="match status" value="1"/>
</dbReference>
<dbReference type="AlphaFoldDB" id="A0A8S1F4J9"/>
<reference evidence="3 4" key="1">
    <citation type="submission" date="2020-04" db="EMBL/GenBank/DDBJ databases">
        <authorList>
            <person name="Laetsch R D."/>
            <person name="Stevens L."/>
            <person name="Kumar S."/>
            <person name="Blaxter L. M."/>
        </authorList>
    </citation>
    <scope>NUCLEOTIDE SEQUENCE [LARGE SCALE GENOMIC DNA]</scope>
</reference>
<evidence type="ECO:0000313" key="3">
    <source>
        <dbReference type="EMBL" id="CAB3410718.1"/>
    </source>
</evidence>
<dbReference type="GO" id="GO:0005737">
    <property type="term" value="C:cytoplasm"/>
    <property type="evidence" value="ECO:0007669"/>
    <property type="project" value="TreeGrafter"/>
</dbReference>
<evidence type="ECO:0000256" key="1">
    <source>
        <dbReference type="ARBA" id="ARBA00005702"/>
    </source>
</evidence>
<dbReference type="Pfam" id="PF04201">
    <property type="entry name" value="TPD52"/>
    <property type="match status" value="1"/>
</dbReference>
<dbReference type="InterPro" id="IPR007327">
    <property type="entry name" value="TPD52"/>
</dbReference>
<keyword evidence="4" id="KW-1185">Reference proteome</keyword>
<comment type="caution">
    <text evidence="3">The sequence shown here is derived from an EMBL/GenBank/DDBJ whole genome shotgun (WGS) entry which is preliminary data.</text>
</comment>
<evidence type="ECO:0000313" key="4">
    <source>
        <dbReference type="Proteomes" id="UP000494206"/>
    </source>
</evidence>
<accession>A0A8S1F4J9</accession>
<proteinExistence type="inferred from homology"/>
<dbReference type="Proteomes" id="UP000494206">
    <property type="component" value="Unassembled WGS sequence"/>
</dbReference>
<dbReference type="EMBL" id="CADEPM010000011">
    <property type="protein sequence ID" value="CAB3410718.1"/>
    <property type="molecule type" value="Genomic_DNA"/>
</dbReference>
<sequence>MSDLQEKLEGIDLDESIEKAEEAASDEAWNSFNSASDHLSPDDRAALFSELAKIQDEIQIFKDVLMRRRKREDEIKQLLGINAITEIKQDIQQSISNVKESQMYQKTAEVAQVAGEIASEKWNEIKTRPNVQNLGETTKWTIGGLATAAKNTADQFQFRNPTRAQAAREEHF</sequence>
<protein>
    <submittedName>
        <fullName evidence="3">Uncharacterized protein</fullName>
    </submittedName>
</protein>
<evidence type="ECO:0000256" key="2">
    <source>
        <dbReference type="ARBA" id="ARBA00023054"/>
    </source>
</evidence>
<keyword evidence="2" id="KW-0175">Coiled coil</keyword>
<comment type="similarity">
    <text evidence="1">Belongs to the TPD52 family.</text>
</comment>
<dbReference type="PANTHER" id="PTHR19307">
    <property type="entry name" value="TUMOR PROTEIN D52"/>
    <property type="match status" value="1"/>
</dbReference>
<gene>
    <name evidence="3" type="ORF">CBOVIS_LOCUS12199</name>
</gene>
<organism evidence="3 4">
    <name type="scientific">Caenorhabditis bovis</name>
    <dbReference type="NCBI Taxonomy" id="2654633"/>
    <lineage>
        <taxon>Eukaryota</taxon>
        <taxon>Metazoa</taxon>
        <taxon>Ecdysozoa</taxon>
        <taxon>Nematoda</taxon>
        <taxon>Chromadorea</taxon>
        <taxon>Rhabditida</taxon>
        <taxon>Rhabditina</taxon>
        <taxon>Rhabditomorpha</taxon>
        <taxon>Rhabditoidea</taxon>
        <taxon>Rhabditidae</taxon>
        <taxon>Peloderinae</taxon>
        <taxon>Caenorhabditis</taxon>
    </lineage>
</organism>
<dbReference type="OrthoDB" id="10000687at2759"/>